<evidence type="ECO:0000256" key="1">
    <source>
        <dbReference type="SAM" id="MobiDB-lite"/>
    </source>
</evidence>
<accession>A0AAD3YCU9</accession>
<evidence type="ECO:0000313" key="3">
    <source>
        <dbReference type="Proteomes" id="UP001222932"/>
    </source>
</evidence>
<gene>
    <name evidence="2" type="ORF">CspeluHIS016_0403670</name>
</gene>
<proteinExistence type="predicted"/>
<name>A0AAD3YCU9_9TREE</name>
<dbReference type="AlphaFoldDB" id="A0AAD3YCU9"/>
<feature type="region of interest" description="Disordered" evidence="1">
    <location>
        <begin position="49"/>
        <end position="69"/>
    </location>
</feature>
<keyword evidence="3" id="KW-1185">Reference proteome</keyword>
<sequence>MAQHYGPDPAMTQLYYRPDPAALAAYPVPAPPGGGCSGSPPSGYPSAGYPPVGYPPPRTPGPPGVPLGPAYGYAPQPGMAFGPPVQSSTDNGGAGKAAACCGLGALIAGCLLCAD</sequence>
<reference evidence="2" key="2">
    <citation type="submission" date="2023-06" db="EMBL/GenBank/DDBJ databases">
        <authorList>
            <person name="Kobayashi Y."/>
            <person name="Kayamori A."/>
            <person name="Aoki K."/>
            <person name="Shiwa Y."/>
            <person name="Fujita N."/>
            <person name="Sugita T."/>
            <person name="Iwasaki W."/>
            <person name="Tanaka N."/>
            <person name="Takashima M."/>
        </authorList>
    </citation>
    <scope>NUCLEOTIDE SEQUENCE</scope>
    <source>
        <strain evidence="2">HIS016</strain>
    </source>
</reference>
<comment type="caution">
    <text evidence="2">The sequence shown here is derived from an EMBL/GenBank/DDBJ whole genome shotgun (WGS) entry which is preliminary data.</text>
</comment>
<evidence type="ECO:0000313" key="2">
    <source>
        <dbReference type="EMBL" id="GMK57533.1"/>
    </source>
</evidence>
<feature type="compositionally biased region" description="Pro residues" evidence="1">
    <location>
        <begin position="52"/>
        <end position="66"/>
    </location>
</feature>
<organism evidence="2 3">
    <name type="scientific">Cutaneotrichosporon spelunceum</name>
    <dbReference type="NCBI Taxonomy" id="1672016"/>
    <lineage>
        <taxon>Eukaryota</taxon>
        <taxon>Fungi</taxon>
        <taxon>Dikarya</taxon>
        <taxon>Basidiomycota</taxon>
        <taxon>Agaricomycotina</taxon>
        <taxon>Tremellomycetes</taxon>
        <taxon>Trichosporonales</taxon>
        <taxon>Trichosporonaceae</taxon>
        <taxon>Cutaneotrichosporon</taxon>
    </lineage>
</organism>
<protein>
    <submittedName>
        <fullName evidence="2">Uncharacterized protein</fullName>
    </submittedName>
</protein>
<dbReference type="EMBL" id="BTCM01000004">
    <property type="protein sequence ID" value="GMK57533.1"/>
    <property type="molecule type" value="Genomic_DNA"/>
</dbReference>
<reference evidence="2" key="1">
    <citation type="journal article" date="2023" name="BMC Genomics">
        <title>Chromosome-level genome assemblies of Cutaneotrichosporon spp. (Trichosporonales, Basidiomycota) reveal imbalanced evolution between nucleotide sequences and chromosome synteny.</title>
        <authorList>
            <person name="Kobayashi Y."/>
            <person name="Kayamori A."/>
            <person name="Aoki K."/>
            <person name="Shiwa Y."/>
            <person name="Matsutani M."/>
            <person name="Fujita N."/>
            <person name="Sugita T."/>
            <person name="Iwasaki W."/>
            <person name="Tanaka N."/>
            <person name="Takashima M."/>
        </authorList>
    </citation>
    <scope>NUCLEOTIDE SEQUENCE</scope>
    <source>
        <strain evidence="2">HIS016</strain>
    </source>
</reference>
<dbReference type="Proteomes" id="UP001222932">
    <property type="component" value="Unassembled WGS sequence"/>
</dbReference>